<name>A0A643F1F8_9HYPH</name>
<proteinExistence type="predicted"/>
<organism evidence="1">
    <name type="scientific">Brucella pituitosa</name>
    <dbReference type="NCBI Taxonomy" id="571256"/>
    <lineage>
        <taxon>Bacteria</taxon>
        <taxon>Pseudomonadati</taxon>
        <taxon>Pseudomonadota</taxon>
        <taxon>Alphaproteobacteria</taxon>
        <taxon>Hyphomicrobiales</taxon>
        <taxon>Brucellaceae</taxon>
        <taxon>Brucella/Ochrobactrum group</taxon>
        <taxon>Brucella</taxon>
    </lineage>
</organism>
<comment type="caution">
    <text evidence="1">The sequence shown here is derived from an EMBL/GenBank/DDBJ whole genome shotgun (WGS) entry which is preliminary data.</text>
</comment>
<sequence length="83" mass="9480">MAGMQSLMFKRRLNITIFRGRTSRASVMEMKMFARFNNRFGRAFAQFGSAVRASAALRVGHQPMARDLETLGIDVAQFRKIHD</sequence>
<dbReference type="AlphaFoldDB" id="A0A643F1F8"/>
<evidence type="ECO:0000313" key="1">
    <source>
        <dbReference type="EMBL" id="KAB0571000.1"/>
    </source>
</evidence>
<dbReference type="EMBL" id="VZPE01000005">
    <property type="protein sequence ID" value="KAB0571000.1"/>
    <property type="molecule type" value="Genomic_DNA"/>
</dbReference>
<accession>A0A643F1F8</accession>
<protein>
    <submittedName>
        <fullName evidence="1">Uncharacterized protein</fullName>
    </submittedName>
</protein>
<reference evidence="1" key="1">
    <citation type="submission" date="2019-09" db="EMBL/GenBank/DDBJ databases">
        <title>Draft genome sequences of 48 bacterial type strains from the CCUG.</title>
        <authorList>
            <person name="Tunovic T."/>
            <person name="Pineiro-Iglesias B."/>
            <person name="Unosson C."/>
            <person name="Inganas E."/>
            <person name="Ohlen M."/>
            <person name="Cardew S."/>
            <person name="Jensie-Markopoulos S."/>
            <person name="Salva-Serra F."/>
            <person name="Jaen-Luchoro D."/>
            <person name="Karlsson R."/>
            <person name="Svensson-Stadler L."/>
            <person name="Chun J."/>
            <person name="Moore E."/>
        </authorList>
    </citation>
    <scope>NUCLEOTIDE SEQUENCE</scope>
    <source>
        <strain evidence="1">CCUG 50899</strain>
    </source>
</reference>
<gene>
    <name evidence="1" type="ORF">F7Q93_13605</name>
</gene>